<gene>
    <name evidence="2" type="ORF">HF295_02230</name>
</gene>
<dbReference type="InterPro" id="IPR019734">
    <property type="entry name" value="TPR_rpt"/>
</dbReference>
<accession>A0A7L6N3E0</accession>
<proteinExistence type="predicted"/>
<dbReference type="SUPFAM" id="SSF48452">
    <property type="entry name" value="TPR-like"/>
    <property type="match status" value="1"/>
</dbReference>
<evidence type="ECO:0000313" key="2">
    <source>
        <dbReference type="EMBL" id="QLY39738.1"/>
    </source>
</evidence>
<evidence type="ECO:0008006" key="4">
    <source>
        <dbReference type="Google" id="ProtNLM"/>
    </source>
</evidence>
<dbReference type="AlphaFoldDB" id="A0A7L6N3E0"/>
<name>A0A7L6N3E0_9MOLU</name>
<evidence type="ECO:0000256" key="1">
    <source>
        <dbReference type="PROSITE-ProRule" id="PRU00339"/>
    </source>
</evidence>
<dbReference type="Proteomes" id="UP000512167">
    <property type="component" value="Chromosome"/>
</dbReference>
<dbReference type="KEGG" id="tbk:HF295_02230"/>
<keyword evidence="3" id="KW-1185">Reference proteome</keyword>
<reference evidence="2 3" key="1">
    <citation type="submission" date="2020-04" db="EMBL/GenBank/DDBJ databases">
        <authorList>
            <person name="Zheng R.K."/>
            <person name="Sun C.M."/>
        </authorList>
    </citation>
    <scope>NUCLEOTIDE SEQUENCE [LARGE SCALE GENOMIC DNA]</scope>
    <source>
        <strain evidence="3">zrk29</strain>
    </source>
</reference>
<feature type="repeat" description="TPR" evidence="1">
    <location>
        <begin position="135"/>
        <end position="168"/>
    </location>
</feature>
<keyword evidence="1" id="KW-0802">TPR repeat</keyword>
<dbReference type="PROSITE" id="PS50005">
    <property type="entry name" value="TPR"/>
    <property type="match status" value="1"/>
</dbReference>
<protein>
    <recommendedName>
        <fullName evidence="4">Tetratricopeptide repeat protein</fullName>
    </recommendedName>
</protein>
<dbReference type="Gene3D" id="1.25.40.10">
    <property type="entry name" value="Tetratricopeptide repeat domain"/>
    <property type="match status" value="1"/>
</dbReference>
<sequence>MTDIKPKVNDHKIPLDDKGFLLMDQVDTYFRSLFKEKLYKEAIDYLNDIKNHGPLNKHEDLIKLHDLYIEILLEIEDYPSLLNILISKEKYLETKKSKTIHQFYLAICYEGLQRIKDAIQALEAIEDHISSQNIINKYLKLALLYIQEKDISQAKNAYTYALNFDKNKANEMFLLVESDLAYQENGLIDSMKIYEDFFIKSQRKLSYLNRFIRLSIGLERYTDAYEFYKRYLDKVINQASIQAKINFFSSALPLLKELNSQAYIEANNYLNELKQRESIHFDDFNYYQILLSQLKDQQIYLKEREIIRQTFIDLDRSKVFNKLVYLKIINAKVELLHFSKNLLLEKTYEDYHLIIDDILKDDYKNTYPRMLMDTFIFVDDTTDYIFVEKVQENEFLLSYTRKDNFDLGKKITILSALILSGKLRQYQLKNNQDMELHALKSFMDMKDLGLVKIKNHQMIFLNQQAKKILNLEKDMVAFNEIQKEMSPMLYLDQLIQAKSWQVSYKQDELRLWSFLLDYDIYLLVEEVKENNLNEQDLEWKKNQNHGVLLIDISNYKSVIQYYGFSVYLDKLNDLLSQISSFSNHHSLAYKLENHHHLYILLNTRDKRVTERFSNKLSKAYEGLFNFSYAYQAMNYEFNKVKSSLIQLMAHNISQEVIYSDKSIRKQEETESLYLQTLDNIIKQKTIKLKHLYIKNWKHQKVTHIEIKPHHLNILTDKKVLNDVLDKNDLNIAYDKLIMNSLIQESKKLDKLLRWILPISIDSIKSKKAFNYLLRRLEVMKNHHVSFVLDIDDYLKLSSSDQTYLQEKEISICIKGQIRDIFTLESLKTLDYVYIDESTFNHEFNQIWIDALKKRFKHIIYDHGQETLVKADLERMDIELIKGEYAGQEND</sequence>
<dbReference type="RefSeq" id="WP_312032218.1">
    <property type="nucleotide sequence ID" value="NZ_CP051151.1"/>
</dbReference>
<dbReference type="EMBL" id="CP051151">
    <property type="protein sequence ID" value="QLY39738.1"/>
    <property type="molecule type" value="Genomic_DNA"/>
</dbReference>
<dbReference type="InterPro" id="IPR011990">
    <property type="entry name" value="TPR-like_helical_dom_sf"/>
</dbReference>
<organism evidence="2 3">
    <name type="scientific">Hujiaoplasma nucleasis</name>
    <dbReference type="NCBI Taxonomy" id="2725268"/>
    <lineage>
        <taxon>Bacteria</taxon>
        <taxon>Bacillati</taxon>
        <taxon>Mycoplasmatota</taxon>
        <taxon>Mollicutes</taxon>
        <taxon>Candidatus Izemoplasmatales</taxon>
        <taxon>Hujiaoplasmataceae</taxon>
        <taxon>Hujiaoplasma</taxon>
    </lineage>
</organism>
<evidence type="ECO:0000313" key="3">
    <source>
        <dbReference type="Proteomes" id="UP000512167"/>
    </source>
</evidence>